<dbReference type="Gene3D" id="1.20.1540.10">
    <property type="entry name" value="Rhomboid-like"/>
    <property type="match status" value="1"/>
</dbReference>
<dbReference type="Gene3D" id="1.10.238.10">
    <property type="entry name" value="EF-hand"/>
    <property type="match status" value="1"/>
</dbReference>
<dbReference type="InterPro" id="IPR002048">
    <property type="entry name" value="EF_hand_dom"/>
</dbReference>
<dbReference type="InterPro" id="IPR051739">
    <property type="entry name" value="Rhomboid_IM_Serine_Proteases"/>
</dbReference>
<organism evidence="10">
    <name type="scientific">Lotharella globosa</name>
    <dbReference type="NCBI Taxonomy" id="91324"/>
    <lineage>
        <taxon>Eukaryota</taxon>
        <taxon>Sar</taxon>
        <taxon>Rhizaria</taxon>
        <taxon>Cercozoa</taxon>
        <taxon>Chlorarachniophyceae</taxon>
        <taxon>Lotharella</taxon>
    </lineage>
</organism>
<dbReference type="EMBL" id="HBIV01032745">
    <property type="protein sequence ID" value="CAE0671693.1"/>
    <property type="molecule type" value="Transcribed_RNA"/>
</dbReference>
<feature type="transmembrane region" description="Helical" evidence="8">
    <location>
        <begin position="362"/>
        <end position="381"/>
    </location>
</feature>
<dbReference type="PANTHER" id="PTHR45840:SF2">
    <property type="entry name" value="PROTEIN RHOMBOID-RELATED"/>
    <property type="match status" value="1"/>
</dbReference>
<evidence type="ECO:0000259" key="9">
    <source>
        <dbReference type="PROSITE" id="PS50222"/>
    </source>
</evidence>
<dbReference type="InterPro" id="IPR035952">
    <property type="entry name" value="Rhomboid-like_sf"/>
</dbReference>
<dbReference type="Pfam" id="PF01694">
    <property type="entry name" value="Rhomboid"/>
    <property type="match status" value="1"/>
</dbReference>
<feature type="compositionally biased region" description="Basic and acidic residues" evidence="7">
    <location>
        <begin position="1"/>
        <end position="13"/>
    </location>
</feature>
<dbReference type="CDD" id="cd00051">
    <property type="entry name" value="EFh"/>
    <property type="match status" value="1"/>
</dbReference>
<feature type="transmembrane region" description="Helical" evidence="8">
    <location>
        <begin position="393"/>
        <end position="412"/>
    </location>
</feature>
<evidence type="ECO:0000256" key="1">
    <source>
        <dbReference type="ARBA" id="ARBA00004141"/>
    </source>
</evidence>
<gene>
    <name evidence="10" type="ORF">LGLO00237_LOCUS23342</name>
</gene>
<dbReference type="SMART" id="SM00054">
    <property type="entry name" value="EFh"/>
    <property type="match status" value="1"/>
</dbReference>
<proteinExistence type="inferred from homology"/>
<dbReference type="InterPro" id="IPR022764">
    <property type="entry name" value="Peptidase_S54_rhomboid_dom"/>
</dbReference>
<evidence type="ECO:0000256" key="7">
    <source>
        <dbReference type="SAM" id="MobiDB-lite"/>
    </source>
</evidence>
<dbReference type="PROSITE" id="PS50222">
    <property type="entry name" value="EF_HAND_2"/>
    <property type="match status" value="1"/>
</dbReference>
<name>A0A7S4DV18_9EUKA</name>
<sequence length="452" mass="50885">MSRNSEQMRDVELGPRGNTLASPTSFQTATPHHGTKDKAIARGFGIRAQDAESKAELKRLSAVKRKYHLSIHPKKIRNSVNLTREIVLMAGKIFKKFDKDQSGTLSLEEFKQALMEIKHESASKASMAAIDLINEIHQQGLDIHSKNDLQEVNFDEFLSAILASQDAHYGDNGFVVKDLIEQAGMFYGFSKGIQTFYAPQKKDFTESYVCWPPPLLFVSISVLLLFIFAHYVENDNRCHGERLGSTSLECPLVFDSIWAYHYDAAYKNEWWRFITYMALHASASHIASNIFLQLIVGLPLEMAHGPWRILLLYVLGGLAGTCCVSMFDEKTNVVGASAGCYALVGAHVANIINYWSIMPYAWFRTLFFGLLFVADVGIAAYQKYHGQETSVSYSAHMGGALLGLALGTYVLDEIEHHENIYWRYFKNYFGLTATIVCFFVALMYNLITPQET</sequence>
<dbReference type="GO" id="GO:0016020">
    <property type="term" value="C:membrane"/>
    <property type="evidence" value="ECO:0007669"/>
    <property type="project" value="UniProtKB-SubCell"/>
</dbReference>
<evidence type="ECO:0000256" key="8">
    <source>
        <dbReference type="SAM" id="Phobius"/>
    </source>
</evidence>
<keyword evidence="6 8" id="KW-0472">Membrane</keyword>
<feature type="region of interest" description="Disordered" evidence="7">
    <location>
        <begin position="1"/>
        <end position="36"/>
    </location>
</feature>
<feature type="compositionally biased region" description="Polar residues" evidence="7">
    <location>
        <begin position="19"/>
        <end position="30"/>
    </location>
</feature>
<feature type="domain" description="EF-hand" evidence="9">
    <location>
        <begin position="85"/>
        <end position="120"/>
    </location>
</feature>
<protein>
    <recommendedName>
        <fullName evidence="9">EF-hand domain-containing protein</fullName>
    </recommendedName>
</protein>
<evidence type="ECO:0000256" key="4">
    <source>
        <dbReference type="ARBA" id="ARBA00022837"/>
    </source>
</evidence>
<accession>A0A7S4DV18</accession>
<dbReference type="PROSITE" id="PS00018">
    <property type="entry name" value="EF_HAND_1"/>
    <property type="match status" value="1"/>
</dbReference>
<keyword evidence="3 8" id="KW-0812">Transmembrane</keyword>
<dbReference type="InterPro" id="IPR018247">
    <property type="entry name" value="EF_Hand_1_Ca_BS"/>
</dbReference>
<dbReference type="PANTHER" id="PTHR45840">
    <property type="entry name" value="RHOMBOID-RELATED PROTEIN"/>
    <property type="match status" value="1"/>
</dbReference>
<feature type="transmembrane region" description="Helical" evidence="8">
    <location>
        <begin position="310"/>
        <end position="327"/>
    </location>
</feature>
<feature type="transmembrane region" description="Helical" evidence="8">
    <location>
        <begin position="208"/>
        <end position="232"/>
    </location>
</feature>
<feature type="transmembrane region" description="Helical" evidence="8">
    <location>
        <begin position="333"/>
        <end position="355"/>
    </location>
</feature>
<comment type="similarity">
    <text evidence="2">Belongs to the peptidase S54 family.</text>
</comment>
<dbReference type="GO" id="GO:0004252">
    <property type="term" value="F:serine-type endopeptidase activity"/>
    <property type="evidence" value="ECO:0007669"/>
    <property type="project" value="InterPro"/>
</dbReference>
<dbReference type="SUPFAM" id="SSF144091">
    <property type="entry name" value="Rhomboid-like"/>
    <property type="match status" value="1"/>
</dbReference>
<comment type="subcellular location">
    <subcellularLocation>
        <location evidence="1">Membrane</location>
        <topology evidence="1">Multi-pass membrane protein</topology>
    </subcellularLocation>
</comment>
<reference evidence="10" key="1">
    <citation type="submission" date="2021-01" db="EMBL/GenBank/DDBJ databases">
        <authorList>
            <person name="Corre E."/>
            <person name="Pelletier E."/>
            <person name="Niang G."/>
            <person name="Scheremetjew M."/>
            <person name="Finn R."/>
            <person name="Kale V."/>
            <person name="Holt S."/>
            <person name="Cochrane G."/>
            <person name="Meng A."/>
            <person name="Brown T."/>
            <person name="Cohen L."/>
        </authorList>
    </citation>
    <scope>NUCLEOTIDE SEQUENCE</scope>
    <source>
        <strain evidence="10">CCCM811</strain>
    </source>
</reference>
<dbReference type="SUPFAM" id="SSF47473">
    <property type="entry name" value="EF-hand"/>
    <property type="match status" value="1"/>
</dbReference>
<evidence type="ECO:0000256" key="3">
    <source>
        <dbReference type="ARBA" id="ARBA00022692"/>
    </source>
</evidence>
<dbReference type="AlphaFoldDB" id="A0A7S4DV18"/>
<feature type="transmembrane region" description="Helical" evidence="8">
    <location>
        <begin position="273"/>
        <end position="298"/>
    </location>
</feature>
<dbReference type="Pfam" id="PF00036">
    <property type="entry name" value="EF-hand_1"/>
    <property type="match status" value="1"/>
</dbReference>
<keyword evidence="5 8" id="KW-1133">Transmembrane helix</keyword>
<evidence type="ECO:0000313" key="10">
    <source>
        <dbReference type="EMBL" id="CAE0671693.1"/>
    </source>
</evidence>
<evidence type="ECO:0000256" key="5">
    <source>
        <dbReference type="ARBA" id="ARBA00022989"/>
    </source>
</evidence>
<keyword evidence="4" id="KW-0106">Calcium</keyword>
<evidence type="ECO:0000256" key="6">
    <source>
        <dbReference type="ARBA" id="ARBA00023136"/>
    </source>
</evidence>
<evidence type="ECO:0000256" key="2">
    <source>
        <dbReference type="ARBA" id="ARBA00009045"/>
    </source>
</evidence>
<feature type="transmembrane region" description="Helical" evidence="8">
    <location>
        <begin position="424"/>
        <end position="447"/>
    </location>
</feature>
<dbReference type="GO" id="GO:0005509">
    <property type="term" value="F:calcium ion binding"/>
    <property type="evidence" value="ECO:0007669"/>
    <property type="project" value="InterPro"/>
</dbReference>
<dbReference type="InterPro" id="IPR011992">
    <property type="entry name" value="EF-hand-dom_pair"/>
</dbReference>